<dbReference type="InterPro" id="IPR025711">
    <property type="entry name" value="PepSY"/>
</dbReference>
<feature type="domain" description="PepSY" evidence="1">
    <location>
        <begin position="36"/>
        <end position="92"/>
    </location>
</feature>
<evidence type="ECO:0000259" key="1">
    <source>
        <dbReference type="Pfam" id="PF03413"/>
    </source>
</evidence>
<evidence type="ECO:0000313" key="2">
    <source>
        <dbReference type="EMBL" id="CAL1238806.1"/>
    </source>
</evidence>
<dbReference type="Gene3D" id="3.10.450.40">
    <property type="match status" value="2"/>
</dbReference>
<accession>A0ABM9NDY8</accession>
<reference evidence="2 3" key="1">
    <citation type="submission" date="2024-04" db="EMBL/GenBank/DDBJ databases">
        <authorList>
            <person name="Cremers G."/>
        </authorList>
    </citation>
    <scope>NUCLEOTIDE SEQUENCE [LARGE SCALE GENOMIC DNA]</scope>
    <source>
        <strain evidence="2">MeCH1-AG</strain>
    </source>
</reference>
<dbReference type="Pfam" id="PF03413">
    <property type="entry name" value="PepSY"/>
    <property type="match status" value="2"/>
</dbReference>
<dbReference type="Proteomes" id="UP001497493">
    <property type="component" value="Chromosome"/>
</dbReference>
<gene>
    <name evidence="2" type="ORF">MECH1_V1_0018</name>
</gene>
<feature type="domain" description="PepSY" evidence="1">
    <location>
        <begin position="108"/>
        <end position="168"/>
    </location>
</feature>
<protein>
    <submittedName>
        <fullName evidence="2">Peptidase</fullName>
    </submittedName>
</protein>
<dbReference type="EMBL" id="OZ026884">
    <property type="protein sequence ID" value="CAL1238806.1"/>
    <property type="molecule type" value="Genomic_DNA"/>
</dbReference>
<evidence type="ECO:0000313" key="3">
    <source>
        <dbReference type="Proteomes" id="UP001497493"/>
    </source>
</evidence>
<sequence length="178" mass="19641">MIEARRSVALLAGAVFFLEVGKAAETLTLPTTKAAMEDCLRAALAKQAGDIVKLEFKTERKMPIYEFEIAGKDGKTFELECDANRGEITEQEQEVASPEDPLFKAKAKLSEQEARAIAQKAHPGEIVETEYEIEANGDPSYEFDIKTPAGKEVKLEVDAASGKIVEDEEDELYQIGRE</sequence>
<organism evidence="2 3">
    <name type="scientific">Candidatus Methylocalor cossyra</name>
    <dbReference type="NCBI Taxonomy" id="3108543"/>
    <lineage>
        <taxon>Bacteria</taxon>
        <taxon>Pseudomonadati</taxon>
        <taxon>Pseudomonadota</taxon>
        <taxon>Gammaproteobacteria</taxon>
        <taxon>Methylococcales</taxon>
        <taxon>Methylococcaceae</taxon>
        <taxon>Candidatus Methylocalor</taxon>
    </lineage>
</organism>
<name>A0ABM9NDY8_9GAMM</name>
<dbReference type="RefSeq" id="WP_348758419.1">
    <property type="nucleotide sequence ID" value="NZ_OZ026884.1"/>
</dbReference>
<proteinExistence type="predicted"/>
<keyword evidence="3" id="KW-1185">Reference proteome</keyword>